<dbReference type="RefSeq" id="WP_281468835.1">
    <property type="nucleotide sequence ID" value="NZ_CP124535.1"/>
</dbReference>
<proteinExistence type="predicted"/>
<sequence>MHPIAAADELAEIRAEIARLQSREAELRASLLAAPADMLTGRWHRAEVTEQRVRQFDAALLPREIRENPAFWRESFRMVVRTLPVQARGPRPGWPIRRSGQGAGADRSMH</sequence>
<evidence type="ECO:0000313" key="3">
    <source>
        <dbReference type="Proteomes" id="UP001230978"/>
    </source>
</evidence>
<evidence type="ECO:0000256" key="1">
    <source>
        <dbReference type="SAM" id="MobiDB-lite"/>
    </source>
</evidence>
<name>A0ABY8Q9W6_9RHOB</name>
<dbReference type="Proteomes" id="UP001230978">
    <property type="component" value="Chromosome"/>
</dbReference>
<protein>
    <submittedName>
        <fullName evidence="2">Uncharacterized protein</fullName>
    </submittedName>
</protein>
<organism evidence="2 3">
    <name type="scientific">Fuscovulum ytuae</name>
    <dbReference type="NCBI Taxonomy" id="3042299"/>
    <lineage>
        <taxon>Bacteria</taxon>
        <taxon>Pseudomonadati</taxon>
        <taxon>Pseudomonadota</taxon>
        <taxon>Alphaproteobacteria</taxon>
        <taxon>Rhodobacterales</taxon>
        <taxon>Paracoccaceae</taxon>
        <taxon>Fuscovulum</taxon>
    </lineage>
</organism>
<evidence type="ECO:0000313" key="2">
    <source>
        <dbReference type="EMBL" id="WGV17493.1"/>
    </source>
</evidence>
<gene>
    <name evidence="2" type="ORF">QF092_06820</name>
</gene>
<reference evidence="2 3" key="1">
    <citation type="submission" date="2023-04" db="EMBL/GenBank/DDBJ databases">
        <title>YMD61, complete Genome.</title>
        <authorList>
            <person name="Zhang J."/>
        </authorList>
    </citation>
    <scope>NUCLEOTIDE SEQUENCE [LARGE SCALE GENOMIC DNA]</scope>
    <source>
        <strain evidence="2 3">YMD61</strain>
    </source>
</reference>
<keyword evidence="3" id="KW-1185">Reference proteome</keyword>
<accession>A0ABY8Q9W6</accession>
<dbReference type="EMBL" id="CP124535">
    <property type="protein sequence ID" value="WGV17493.1"/>
    <property type="molecule type" value="Genomic_DNA"/>
</dbReference>
<feature type="region of interest" description="Disordered" evidence="1">
    <location>
        <begin position="88"/>
        <end position="110"/>
    </location>
</feature>